<feature type="region of interest" description="Disordered" evidence="5">
    <location>
        <begin position="137"/>
        <end position="217"/>
    </location>
</feature>
<evidence type="ECO:0000256" key="5">
    <source>
        <dbReference type="SAM" id="MobiDB-lite"/>
    </source>
</evidence>
<dbReference type="OrthoDB" id="295274at2759"/>
<comment type="subcellular location">
    <subcellularLocation>
        <location evidence="1">Nucleus</location>
    </subcellularLocation>
</comment>
<keyword evidence="8" id="KW-1185">Reference proteome</keyword>
<reference evidence="7 8" key="1">
    <citation type="submission" date="2016-09" db="EMBL/GenBank/DDBJ databases">
        <authorList>
            <person name="Capua I."/>
            <person name="De Benedictis P."/>
            <person name="Joannis T."/>
            <person name="Lombin L.H."/>
            <person name="Cattoli G."/>
        </authorList>
    </citation>
    <scope>NUCLEOTIDE SEQUENCE [LARGE SCALE GENOMIC DNA]</scope>
    <source>
        <strain evidence="7 8">IMI 309357</strain>
    </source>
</reference>
<keyword evidence="4" id="KW-0539">Nucleus</keyword>
<evidence type="ECO:0000256" key="3">
    <source>
        <dbReference type="ARBA" id="ARBA00023163"/>
    </source>
</evidence>
<dbReference type="GO" id="GO:0003700">
    <property type="term" value="F:DNA-binding transcription factor activity"/>
    <property type="evidence" value="ECO:0007669"/>
    <property type="project" value="InterPro"/>
</dbReference>
<dbReference type="PANTHER" id="PTHR19304">
    <property type="entry name" value="CYCLIC-AMP RESPONSE ELEMENT BINDING PROTEIN"/>
    <property type="match status" value="1"/>
</dbReference>
<dbReference type="Gene3D" id="1.20.5.170">
    <property type="match status" value="1"/>
</dbReference>
<keyword evidence="3" id="KW-0804">Transcription</keyword>
<name>A0A1G4BQ72_9PEZI</name>
<dbReference type="PROSITE" id="PS50217">
    <property type="entry name" value="BZIP"/>
    <property type="match status" value="1"/>
</dbReference>
<sequence length="305" mass="34140">MMARSAYPGFLPMYAMPPQTLLSPINECHQCQLWTGCDCYTAELAVPPGTPASSLASVHREVEIRGRQLFDTTAPTTSDFITTTWAPQCGAWSAYQHLDFQPPESVVYNPTHPWPNPVDNPPTLGQNWLYTPDVELQAEPAPERATTSKTTRMANDRKPESMSQPPMKKARLRARAQASPLSTTLSDGNAKCIENANERRDSDRDTCSSTRPEEKKTYRVKNRAAAKRCREKTKQHEMDLAAQEKRVTQERMYLDACVTALKNEVLVLRSQILEHGGCDCEMIRGYIARTANNVSIGLHGECQLV</sequence>
<dbReference type="Pfam" id="PF07716">
    <property type="entry name" value="bZIP_2"/>
    <property type="match status" value="1"/>
</dbReference>
<dbReference type="SMART" id="SM00338">
    <property type="entry name" value="BRLZ"/>
    <property type="match status" value="1"/>
</dbReference>
<keyword evidence="2" id="KW-0805">Transcription regulation</keyword>
<evidence type="ECO:0000313" key="8">
    <source>
        <dbReference type="Proteomes" id="UP000176998"/>
    </source>
</evidence>
<evidence type="ECO:0000256" key="1">
    <source>
        <dbReference type="ARBA" id="ARBA00004123"/>
    </source>
</evidence>
<evidence type="ECO:0000259" key="6">
    <source>
        <dbReference type="PROSITE" id="PS50217"/>
    </source>
</evidence>
<feature type="domain" description="BZIP" evidence="6">
    <location>
        <begin position="212"/>
        <end position="275"/>
    </location>
</feature>
<dbReference type="EMBL" id="MJBS01000006">
    <property type="protein sequence ID" value="OHF03475.1"/>
    <property type="molecule type" value="Genomic_DNA"/>
</dbReference>
<feature type="compositionally biased region" description="Basic and acidic residues" evidence="5">
    <location>
        <begin position="196"/>
        <end position="217"/>
    </location>
</feature>
<dbReference type="InterPro" id="IPR046347">
    <property type="entry name" value="bZIP_sf"/>
</dbReference>
<dbReference type="GeneID" id="34554360"/>
<dbReference type="GO" id="GO:0005634">
    <property type="term" value="C:nucleus"/>
    <property type="evidence" value="ECO:0007669"/>
    <property type="project" value="UniProtKB-SubCell"/>
</dbReference>
<dbReference type="STRING" id="1209926.A0A1G4BQ72"/>
<dbReference type="RefSeq" id="XP_022480611.1">
    <property type="nucleotide sequence ID" value="XM_022612850.1"/>
</dbReference>
<dbReference type="Proteomes" id="UP000176998">
    <property type="component" value="Unassembled WGS sequence"/>
</dbReference>
<organism evidence="7 8">
    <name type="scientific">Colletotrichum orchidophilum</name>
    <dbReference type="NCBI Taxonomy" id="1209926"/>
    <lineage>
        <taxon>Eukaryota</taxon>
        <taxon>Fungi</taxon>
        <taxon>Dikarya</taxon>
        <taxon>Ascomycota</taxon>
        <taxon>Pezizomycotina</taxon>
        <taxon>Sordariomycetes</taxon>
        <taxon>Hypocreomycetidae</taxon>
        <taxon>Glomerellales</taxon>
        <taxon>Glomerellaceae</taxon>
        <taxon>Colletotrichum</taxon>
    </lineage>
</organism>
<dbReference type="AlphaFoldDB" id="A0A1G4BQ72"/>
<proteinExistence type="predicted"/>
<evidence type="ECO:0000256" key="4">
    <source>
        <dbReference type="ARBA" id="ARBA00023242"/>
    </source>
</evidence>
<evidence type="ECO:0000313" key="7">
    <source>
        <dbReference type="EMBL" id="OHF03475.1"/>
    </source>
</evidence>
<dbReference type="PROSITE" id="PS00036">
    <property type="entry name" value="BZIP_BASIC"/>
    <property type="match status" value="1"/>
</dbReference>
<dbReference type="SUPFAM" id="SSF57959">
    <property type="entry name" value="Leucine zipper domain"/>
    <property type="match status" value="1"/>
</dbReference>
<accession>A0A1G4BQ72</accession>
<dbReference type="CDD" id="cd14687">
    <property type="entry name" value="bZIP_ATF2"/>
    <property type="match status" value="1"/>
</dbReference>
<comment type="caution">
    <text evidence="7">The sequence shown here is derived from an EMBL/GenBank/DDBJ whole genome shotgun (WGS) entry which is preliminary data.</text>
</comment>
<evidence type="ECO:0000256" key="2">
    <source>
        <dbReference type="ARBA" id="ARBA00023015"/>
    </source>
</evidence>
<dbReference type="InterPro" id="IPR004827">
    <property type="entry name" value="bZIP"/>
</dbReference>
<protein>
    <recommendedName>
        <fullName evidence="6">BZIP domain-containing protein</fullName>
    </recommendedName>
</protein>
<gene>
    <name evidence="7" type="ORF">CORC01_01194</name>
</gene>
<dbReference type="InterPro" id="IPR051027">
    <property type="entry name" value="bZIP_transcription_factors"/>
</dbReference>